<proteinExistence type="predicted"/>
<name>A0A520MUV2_9GAMM</name>
<dbReference type="Gene3D" id="2.40.30.160">
    <property type="match status" value="1"/>
</dbReference>
<protein>
    <recommendedName>
        <fullName evidence="3">Aminomethyltransferase folate-binding domain-containing protein</fullName>
    </recommendedName>
</protein>
<dbReference type="GO" id="GO:0016226">
    <property type="term" value="P:iron-sulfur cluster assembly"/>
    <property type="evidence" value="ECO:0007669"/>
    <property type="project" value="TreeGrafter"/>
</dbReference>
<comment type="caution">
    <text evidence="1">The sequence shown here is derived from an EMBL/GenBank/DDBJ whole genome shotgun (WGS) entry which is preliminary data.</text>
</comment>
<dbReference type="InterPro" id="IPR045179">
    <property type="entry name" value="YgfZ/GcvT"/>
</dbReference>
<dbReference type="InterPro" id="IPR017703">
    <property type="entry name" value="YgfZ/GCV_T_CS"/>
</dbReference>
<evidence type="ECO:0008006" key="3">
    <source>
        <dbReference type="Google" id="ProtNLM"/>
    </source>
</evidence>
<dbReference type="PANTHER" id="PTHR22602">
    <property type="entry name" value="TRANSFERASE CAF17, MITOCHONDRIAL-RELATED"/>
    <property type="match status" value="1"/>
</dbReference>
<dbReference type="AlphaFoldDB" id="A0A520MUV2"/>
<evidence type="ECO:0000313" key="1">
    <source>
        <dbReference type="EMBL" id="RZO25012.1"/>
    </source>
</evidence>
<accession>A0A520MUV2</accession>
<dbReference type="NCBIfam" id="TIGR03317">
    <property type="entry name" value="ygfZ_signature"/>
    <property type="match status" value="1"/>
</dbReference>
<dbReference type="PANTHER" id="PTHR22602:SF0">
    <property type="entry name" value="TRANSFERASE CAF17, MITOCHONDRIAL-RELATED"/>
    <property type="match status" value="1"/>
</dbReference>
<organism evidence="1 2">
    <name type="scientific">SAR86 cluster bacterium</name>
    <dbReference type="NCBI Taxonomy" id="2030880"/>
    <lineage>
        <taxon>Bacteria</taxon>
        <taxon>Pseudomonadati</taxon>
        <taxon>Pseudomonadota</taxon>
        <taxon>Gammaproteobacteria</taxon>
        <taxon>SAR86 cluster</taxon>
    </lineage>
</organism>
<evidence type="ECO:0000313" key="2">
    <source>
        <dbReference type="Proteomes" id="UP000320146"/>
    </source>
</evidence>
<dbReference type="Gene3D" id="3.30.70.1400">
    <property type="entry name" value="Aminomethyltransferase beta-barrel domains"/>
    <property type="match status" value="1"/>
</dbReference>
<reference evidence="1 2" key="1">
    <citation type="submission" date="2019-02" db="EMBL/GenBank/DDBJ databases">
        <title>Prokaryotic population dynamics and viral predation in marine succession experiment using metagenomics: the confinement effect.</title>
        <authorList>
            <person name="Haro-Moreno J.M."/>
            <person name="Rodriguez-Valera F."/>
            <person name="Lopez-Perez M."/>
        </authorList>
    </citation>
    <scope>NUCLEOTIDE SEQUENCE [LARGE SCALE GENOMIC DNA]</scope>
    <source>
        <strain evidence="1">MED-G166</strain>
    </source>
</reference>
<dbReference type="Proteomes" id="UP000320146">
    <property type="component" value="Unassembled WGS sequence"/>
</dbReference>
<dbReference type="SUPFAM" id="SSF103025">
    <property type="entry name" value="Folate-binding domain"/>
    <property type="match status" value="1"/>
</dbReference>
<gene>
    <name evidence="1" type="ORF">EVA99_00205</name>
</gene>
<dbReference type="EMBL" id="SHBL01000001">
    <property type="protein sequence ID" value="RZO25012.1"/>
    <property type="molecule type" value="Genomic_DNA"/>
</dbReference>
<sequence length="242" mass="28210">MALSFSLPNYTSILVKGVDSEKLLQGQISCDLAQNKRYFDGLFCDEKGYIITNAVVIKDDFFTIIVKKSVSKFLKAELEKFAKFFNCEVSEENQIIYGECKNKVFKKHLGKKDFQETNIEWDLQTMKNFCFDIEEQHSNKFRINELGYNFEDYVSYDKGCYRGQEIIARLTYLGKKVKKAVVFNNAIESISDSSGKKIGKKILEIQSKKFNLTQFFVEENEYYHEGKKIIPVSSQWEQDQDL</sequence>